<dbReference type="InterPro" id="IPR024747">
    <property type="entry name" value="Pyridox_Oxase-rel"/>
</dbReference>
<name>A0A158L3Z1_9BURK</name>
<accession>A0A158L3Z1</accession>
<sequence>MRRSDLAWTDWPSILAFLKDELICRVAVHDTPFPYVLAQSFTFTGDTFLIHCSRFGSFAQKLREHRHVTIEVDRPVALLKAPKGQNTSLEYYSVIARCHASIDDDTEGVIRHQNQALDKFRPEKDYSPIEQGAANQIIAIRCAVIEMTAKKRILADGQYSPPGQHQAPYLRYPFAAGATVSGLAPDAFDPNRFAKRDQGDV</sequence>
<protein>
    <submittedName>
        <fullName evidence="1">Pyridoxamine 5'-phosphate oxidase</fullName>
    </submittedName>
</protein>
<dbReference type="Proteomes" id="UP000055019">
    <property type="component" value="Unassembled WGS sequence"/>
</dbReference>
<dbReference type="AlphaFoldDB" id="A0A158L3Z1"/>
<evidence type="ECO:0000313" key="1">
    <source>
        <dbReference type="EMBL" id="SAL87673.1"/>
    </source>
</evidence>
<organism evidence="1 2">
    <name type="scientific">Caballeronia arvi</name>
    <dbReference type="NCBI Taxonomy" id="1777135"/>
    <lineage>
        <taxon>Bacteria</taxon>
        <taxon>Pseudomonadati</taxon>
        <taxon>Pseudomonadota</taxon>
        <taxon>Betaproteobacteria</taxon>
        <taxon>Burkholderiales</taxon>
        <taxon>Burkholderiaceae</taxon>
        <taxon>Caballeronia</taxon>
    </lineage>
</organism>
<dbReference type="OrthoDB" id="9794935at2"/>
<dbReference type="Gene3D" id="2.30.110.10">
    <property type="entry name" value="Electron Transport, Fmn-binding Protein, Chain A"/>
    <property type="match status" value="1"/>
</dbReference>
<dbReference type="PANTHER" id="PTHR34071">
    <property type="entry name" value="5-NITROIMIDAZOLE ANTIBIOTICS RESISTANCE PROTEIN, NIMA-FAMILY-RELATED PROTEIN-RELATED"/>
    <property type="match status" value="1"/>
</dbReference>
<comment type="caution">
    <text evidence="1">The sequence shown here is derived from an EMBL/GenBank/DDBJ whole genome shotgun (WGS) entry which is preliminary data.</text>
</comment>
<dbReference type="InterPro" id="IPR012349">
    <property type="entry name" value="Split_barrel_FMN-bd"/>
</dbReference>
<proteinExistence type="predicted"/>
<dbReference type="Pfam" id="PF12900">
    <property type="entry name" value="Pyridox_ox_2"/>
    <property type="match status" value="1"/>
</dbReference>
<reference evidence="1" key="1">
    <citation type="submission" date="2016-01" db="EMBL/GenBank/DDBJ databases">
        <authorList>
            <person name="Peeters C."/>
        </authorList>
    </citation>
    <scope>NUCLEOTIDE SEQUENCE [LARGE SCALE GENOMIC DNA]</scope>
    <source>
        <strain evidence="1">LMG 29317</strain>
    </source>
</reference>
<evidence type="ECO:0000313" key="2">
    <source>
        <dbReference type="Proteomes" id="UP000055019"/>
    </source>
</evidence>
<dbReference type="SUPFAM" id="SSF50475">
    <property type="entry name" value="FMN-binding split barrel"/>
    <property type="match status" value="1"/>
</dbReference>
<dbReference type="EMBL" id="FCOM02000098">
    <property type="protein sequence ID" value="SAL87673.1"/>
    <property type="molecule type" value="Genomic_DNA"/>
</dbReference>
<dbReference type="PANTHER" id="PTHR34071:SF2">
    <property type="entry name" value="FLAVIN-NUCLEOTIDE-BINDING PROTEIN"/>
    <property type="match status" value="1"/>
</dbReference>
<gene>
    <name evidence="1" type="ORF">AWB74_08213</name>
</gene>
<keyword evidence="2" id="KW-1185">Reference proteome</keyword>